<evidence type="ECO:0000313" key="3">
    <source>
        <dbReference type="Proteomes" id="UP001057375"/>
    </source>
</evidence>
<accession>A0ABQ5K7V8</accession>
<feature type="region of interest" description="Disordered" evidence="1">
    <location>
        <begin position="942"/>
        <end position="1006"/>
    </location>
</feature>
<comment type="caution">
    <text evidence="2">The sequence shown here is derived from an EMBL/GenBank/DDBJ whole genome shotgun (WGS) entry which is preliminary data.</text>
</comment>
<dbReference type="EMBL" id="BQXS01012725">
    <property type="protein sequence ID" value="GKT27258.1"/>
    <property type="molecule type" value="Genomic_DNA"/>
</dbReference>
<reference evidence="2" key="1">
    <citation type="submission" date="2022-03" db="EMBL/GenBank/DDBJ databases">
        <title>Draft genome sequence of Aduncisulcus paluster, a free-living microaerophilic Fornicata.</title>
        <authorList>
            <person name="Yuyama I."/>
            <person name="Kume K."/>
            <person name="Tamura T."/>
            <person name="Inagaki Y."/>
            <person name="Hashimoto T."/>
        </authorList>
    </citation>
    <scope>NUCLEOTIDE SEQUENCE</scope>
    <source>
        <strain evidence="2">NY0171</strain>
    </source>
</reference>
<sequence>MIPNETFVAKSSTFSTSCTQPIHTSVKITHRADSFVKWGNLFDPPIGMIDPRVYQPSNAVVASYPDQRLAELLPRFLEGSSGIAFKTIAFPFGSPFSCRSIYICISSEEGNHPKQLEVIFETSEKQSIKKLFSMKKIQGYTGEWRSLRVGVENITHCTITCKESWVDGNDWCWIDGIRFVRDERESISRAMIDDHIRLSSLRESRVISGDTMHQPRSSYELVYSYTDYRVIHPLEYEARGSFACGYDAFSIPSLLIGDGSAFKSIFLPFSRDHSIGIIYICLWTFHEQPKDLDISFHTIGGKMIHREYRIPKIEQDFEKEDNSYSWIFLLVDVSNVIACTLECLGSWHGFPWCYIQGIQFILSSDEAVIARKLAEHRDHIVIKSILTESNPLLKLPSHVDANVIKINKHQATGVFPDGHHPIRVRRLVEEDGTILRFVSLFFPFLHDHSLDYLYLCINQDVQAPKDIDLILSTTTGAIFRKQYRIDFSLIPLSSAKARVQWHVLPINVNGVVSCEIECISSWRGSQFADICGIRFVMKKREANALVRQQSIKDLSLPRPYNVISVFLRDIIPESEPIKRVAPENASIDVLKTSGEFPCFGSGDQPKELDITFILQSGREFHVRCSVIETQEWGLTWHVVDISGVRSSERIVACRLSCVSSWNGNDWCTIQDIRFILDVYDDSYSRKKKEFQILSQEREKRVIRSITLGQSFHDSTSVSTLFTESDKDQDVEVDSIPPFCPTETQEKSPRLFLPYSPNPYSVTHPSSLNSYSSSSSLTSYSSSPMLLQIPQVTTRGGSEMEKCSILPNIDAIHARLAFAMDSSVCPSMFRNKQPFHFYSITFPFSHFPSIQAVNLLLPAGDDSPQEIDIICVSEDDDGTIKANKYEYFTSKVESSSVWHSLPLSTTNIRELTLKCLRSWAGNSWCDVEQVVFIESPVNDESSFSHSNSLPLPSEIPHVQPYPSPRYVDDSPSSYQEYQEEEEEEEESFVKEEEREKEGKEAEKEPDCRKEEIVVNSNFELVFNQLLQKFPVFTVDDNNITIKSRDGTLLFI</sequence>
<name>A0ABQ5K7V8_9EUKA</name>
<keyword evidence="3" id="KW-1185">Reference proteome</keyword>
<protein>
    <submittedName>
        <fullName evidence="2">Uncharacterized protein</fullName>
    </submittedName>
</protein>
<gene>
    <name evidence="2" type="ORF">ADUPG1_013717</name>
</gene>
<feature type="compositionally biased region" description="Basic and acidic residues" evidence="1">
    <location>
        <begin position="986"/>
        <end position="1006"/>
    </location>
</feature>
<evidence type="ECO:0000313" key="2">
    <source>
        <dbReference type="EMBL" id="GKT27258.1"/>
    </source>
</evidence>
<feature type="compositionally biased region" description="Acidic residues" evidence="1">
    <location>
        <begin position="976"/>
        <end position="985"/>
    </location>
</feature>
<evidence type="ECO:0000256" key="1">
    <source>
        <dbReference type="SAM" id="MobiDB-lite"/>
    </source>
</evidence>
<organism evidence="2 3">
    <name type="scientific">Aduncisulcus paluster</name>
    <dbReference type="NCBI Taxonomy" id="2918883"/>
    <lineage>
        <taxon>Eukaryota</taxon>
        <taxon>Metamonada</taxon>
        <taxon>Carpediemonas-like organisms</taxon>
        <taxon>Aduncisulcus</taxon>
    </lineage>
</organism>
<proteinExistence type="predicted"/>
<dbReference type="Proteomes" id="UP001057375">
    <property type="component" value="Unassembled WGS sequence"/>
</dbReference>